<dbReference type="GO" id="GO:0005524">
    <property type="term" value="F:ATP binding"/>
    <property type="evidence" value="ECO:0007669"/>
    <property type="project" value="UniProtKB-KW"/>
</dbReference>
<evidence type="ECO:0000256" key="2">
    <source>
        <dbReference type="ARBA" id="ARBA00022741"/>
    </source>
</evidence>
<dbReference type="InterPro" id="IPR047187">
    <property type="entry name" value="SF1_C_Upf1"/>
</dbReference>
<evidence type="ECO:0000256" key="4">
    <source>
        <dbReference type="ARBA" id="ARBA00022806"/>
    </source>
</evidence>
<dbReference type="GO" id="GO:0005694">
    <property type="term" value="C:chromosome"/>
    <property type="evidence" value="ECO:0007669"/>
    <property type="project" value="InterPro"/>
</dbReference>
<dbReference type="GO" id="GO:0016787">
    <property type="term" value="F:hydrolase activity"/>
    <property type="evidence" value="ECO:0007669"/>
    <property type="project" value="UniProtKB-KW"/>
</dbReference>
<evidence type="ECO:0000259" key="9">
    <source>
        <dbReference type="Pfam" id="PF13087"/>
    </source>
</evidence>
<dbReference type="InterPro" id="IPR041677">
    <property type="entry name" value="DNA2/NAM7_AAA_11"/>
</dbReference>
<dbReference type="GO" id="GO:0043139">
    <property type="term" value="F:5'-3' DNA helicase activity"/>
    <property type="evidence" value="ECO:0007669"/>
    <property type="project" value="TreeGrafter"/>
</dbReference>
<gene>
    <name evidence="10" type="ORF">A2704_04715</name>
</gene>
<dbReference type="InterPro" id="IPR041679">
    <property type="entry name" value="DNA2/NAM7-like_C"/>
</dbReference>
<evidence type="ECO:0000256" key="6">
    <source>
        <dbReference type="SAM" id="Coils"/>
    </source>
</evidence>
<evidence type="ECO:0008006" key="12">
    <source>
        <dbReference type="Google" id="ProtNLM"/>
    </source>
</evidence>
<feature type="domain" description="DNA2/NAM7 helicase helicase" evidence="8">
    <location>
        <begin position="449"/>
        <end position="583"/>
    </location>
</feature>
<keyword evidence="3" id="KW-0378">Hydrolase</keyword>
<dbReference type="Pfam" id="PF13086">
    <property type="entry name" value="AAA_11"/>
    <property type="match status" value="1"/>
</dbReference>
<evidence type="ECO:0000259" key="8">
    <source>
        <dbReference type="Pfam" id="PF13086"/>
    </source>
</evidence>
<reference evidence="10 11" key="1">
    <citation type="journal article" date="2016" name="Nat. Commun.">
        <title>Thousands of microbial genomes shed light on interconnected biogeochemical processes in an aquifer system.</title>
        <authorList>
            <person name="Anantharaman K."/>
            <person name="Brown C.T."/>
            <person name="Hug L.A."/>
            <person name="Sharon I."/>
            <person name="Castelle C.J."/>
            <person name="Probst A.J."/>
            <person name="Thomas B.C."/>
            <person name="Singh A."/>
            <person name="Wilkins M.J."/>
            <person name="Karaoz U."/>
            <person name="Brodie E.L."/>
            <person name="Williams K.H."/>
            <person name="Hubbard S.S."/>
            <person name="Banfield J.F."/>
        </authorList>
    </citation>
    <scope>NUCLEOTIDE SEQUENCE [LARGE SCALE GENOMIC DNA]</scope>
</reference>
<sequence>MIKLQENPNSIDFIRDVAVYFMDFLETDFHKRKLPKRSIKTRNSDNLLVGLSLQKYPSFKRIVFGLIKDGFKKDMKITIEKGVHKTSLPKSLLELIKLQVGKINSAELSATLEKISKEVEKLGTLHAEEYDVALTKSIEVATTLVRGGLVQPFVNQIEKPLLNLELGNEENLFSVEEELSAVLIRQLENKISEVLNLFLAKEKVNILKELKSVFPLSDIKSSILTFFENLKVADLFSEIFEMDRNKDILDKQEFYLYFGEISYAGNKYPIFYLPFSVMRHEEVFDIDFDSQIYVNKKAIEFIVQEYNVQKGTKGNLKTVSERIIYLGSGKDGIQDYFHSVLSELTNFFDLSGEVDFLSKDHKIAKGQLVRITNATFVNLFDKSDEALVNDYEEILQQLAQGEGPLAGIFRIFIDDFIEKNPIPFNPEVEDEWDNTQTSDRLVPSSPIPLNSEQLQILSAMRKDECKYIIVQGPPGTGKSHTITAIVFDAILKNRSVLVLSDKKEALDVVEEKITQTMNKVRFDQNFQNPILRLGKTGSTYGSILAKNTIENIKVHFRATKKDYDAIEQNIEKLKNSLKEDLEAEILSYDDVDINEIHELFDLEPGIARFEGAVDIVELLGRPDGATELASIRELTSSITSTLSAPRIQEVFGIFGQETYAPTDITKLRKVFGSISSVPLIMEKVRSVYPSADHRLRSFRKLSSSDITKLDTFLGDYQALKSWLFGYFFSKKGIEELNLRFNKSFPLNGFSEPHEQLHDIQVVRDILAYITQLGADFDLATRNKIDFVTICHRSLVDNEFAEGVQQAHSMGENVEFLIEALNPIPLTAGKAGISLQRPSSFTKNKILEINDDDFDKLLRYIGLKQKLDTAFENIPELNYAARKKNLEDLITAQATYLLDGRLIDFYEHSRNDAEALRNIIRTKQRFPKNEFRKLKEAFPCILAGIRDYAEYIPLEPEVFDLVIIDEASQVSVAQAFPALLRAKKVLILGDKKQFSNIKAAQARSDTNREYLNSLSESFRRNISTDTTKMVRLGKFNIKTSILEFFEFISNYNIPLLKHFRGYKEIISYSNKFFYEGSLQVMKIRGKSVDEVIKFTITEPDDNNVPYQNTNIGEVNFIISELRHLRDADRADSVGIITPHTNQQKLLMERIAKLPERDYYFEKLKLKIMTFDTCQGEERDIIYYSMVASAQSDRLWGVFIRNLNDVDVEEDGQIKAQRLNVGFSRARETMHFVLSKPIDDFTGSIGDALRHYHFILGEAKKEHGIEEVDAKSKMEPVVMNWFYQTRFWNEHKDSDSIVFQPQFELGKYLRQLDHTYSHPAYKVDFLLIYRDESHREHKIIIEYDGFREHFKDIDEINEFNYQHYYSDGDVYRQKVLESYGYKFLRINKFNAGEHPVATLDKRLGDLVKVYPSGNPLLMNIHETVSSLQNGEMKECPKCKEVRHLAEFKDSALLTGYGRFCSFCKGIKFQAARDGQKTPPILSDQACPSCGAKMVLRSGRREKFYGCSKFPYCKGTRDHKGV</sequence>
<organism evidence="10 11">
    <name type="scientific">Candidatus Kaiserbacteria bacterium RIFCSPHIGHO2_01_FULL_54_36b</name>
    <dbReference type="NCBI Taxonomy" id="1798483"/>
    <lineage>
        <taxon>Bacteria</taxon>
        <taxon>Candidatus Kaiseribacteriota</taxon>
    </lineage>
</organism>
<dbReference type="Gene3D" id="3.40.50.300">
    <property type="entry name" value="P-loop containing nucleotide triphosphate hydrolases"/>
    <property type="match status" value="3"/>
</dbReference>
<keyword evidence="6" id="KW-0175">Coiled coil</keyword>
<comment type="caution">
    <text evidence="10">The sequence shown here is derived from an EMBL/GenBank/DDBJ whole genome shotgun (WGS) entry which is preliminary data.</text>
</comment>
<dbReference type="SUPFAM" id="SSF52540">
    <property type="entry name" value="P-loop containing nucleoside triphosphate hydrolases"/>
    <property type="match status" value="1"/>
</dbReference>
<dbReference type="PANTHER" id="PTHR43788">
    <property type="entry name" value="DNA2/NAM7 HELICASE FAMILY MEMBER"/>
    <property type="match status" value="1"/>
</dbReference>
<dbReference type="SUPFAM" id="SSF57783">
    <property type="entry name" value="Zinc beta-ribbon"/>
    <property type="match status" value="1"/>
</dbReference>
<keyword evidence="5" id="KW-0067">ATP-binding</keyword>
<dbReference type="EMBL" id="MFKW01000024">
    <property type="protein sequence ID" value="OGG51549.1"/>
    <property type="molecule type" value="Genomic_DNA"/>
</dbReference>
<comment type="similarity">
    <text evidence="1">Belongs to the DNA2/NAM7 helicase family.</text>
</comment>
<keyword evidence="4" id="KW-0347">Helicase</keyword>
<dbReference type="GO" id="GO:0003677">
    <property type="term" value="F:DNA binding"/>
    <property type="evidence" value="ECO:0007669"/>
    <property type="project" value="InterPro"/>
</dbReference>
<feature type="coiled-coil region" evidence="6">
    <location>
        <begin position="556"/>
        <end position="583"/>
    </location>
</feature>
<feature type="domain" description="DNA topoisomerase type IA zn finger" evidence="7">
    <location>
        <begin position="1482"/>
        <end position="1517"/>
    </location>
</feature>
<dbReference type="InterPro" id="IPR050534">
    <property type="entry name" value="Coronavir_polyprotein_1ab"/>
</dbReference>
<dbReference type="GO" id="GO:0006265">
    <property type="term" value="P:DNA topological change"/>
    <property type="evidence" value="ECO:0007669"/>
    <property type="project" value="InterPro"/>
</dbReference>
<evidence type="ECO:0000256" key="3">
    <source>
        <dbReference type="ARBA" id="ARBA00022801"/>
    </source>
</evidence>
<keyword evidence="2" id="KW-0547">Nucleotide-binding</keyword>
<feature type="domain" description="DNA2/NAM7 helicase-like C-terminal" evidence="9">
    <location>
        <begin position="1053"/>
        <end position="1231"/>
    </location>
</feature>
<dbReference type="Gene3D" id="3.30.65.10">
    <property type="entry name" value="Bacterial Topoisomerase I, domain 1"/>
    <property type="match status" value="1"/>
</dbReference>
<evidence type="ECO:0000256" key="1">
    <source>
        <dbReference type="ARBA" id="ARBA00007913"/>
    </source>
</evidence>
<dbReference type="InterPro" id="IPR027417">
    <property type="entry name" value="P-loop_NTPase"/>
</dbReference>
<dbReference type="CDD" id="cd18808">
    <property type="entry name" value="SF1_C_Upf1"/>
    <property type="match status" value="1"/>
</dbReference>
<evidence type="ECO:0000256" key="5">
    <source>
        <dbReference type="ARBA" id="ARBA00022840"/>
    </source>
</evidence>
<protein>
    <recommendedName>
        <fullName evidence="12">DNA helicase</fullName>
    </recommendedName>
</protein>
<name>A0A1F6CQU8_9BACT</name>
<evidence type="ECO:0000259" key="7">
    <source>
        <dbReference type="Pfam" id="PF01396"/>
    </source>
</evidence>
<dbReference type="Pfam" id="PF01396">
    <property type="entry name" value="Zn_ribbon_Top1"/>
    <property type="match status" value="1"/>
</dbReference>
<dbReference type="Pfam" id="PF13087">
    <property type="entry name" value="AAA_12"/>
    <property type="match status" value="1"/>
</dbReference>
<dbReference type="InterPro" id="IPR013498">
    <property type="entry name" value="Topo_IA_Znf"/>
</dbReference>
<evidence type="ECO:0000313" key="10">
    <source>
        <dbReference type="EMBL" id="OGG51549.1"/>
    </source>
</evidence>
<dbReference type="GO" id="GO:0003916">
    <property type="term" value="F:DNA topoisomerase activity"/>
    <property type="evidence" value="ECO:0007669"/>
    <property type="project" value="InterPro"/>
</dbReference>
<dbReference type="Proteomes" id="UP000176445">
    <property type="component" value="Unassembled WGS sequence"/>
</dbReference>
<proteinExistence type="inferred from homology"/>
<accession>A0A1F6CQU8</accession>
<evidence type="ECO:0000313" key="11">
    <source>
        <dbReference type="Proteomes" id="UP000176445"/>
    </source>
</evidence>
<dbReference type="PANTHER" id="PTHR43788:SF8">
    <property type="entry name" value="DNA-BINDING PROTEIN SMUBP-2"/>
    <property type="match status" value="1"/>
</dbReference>